<feature type="transmembrane region" description="Helical" evidence="2">
    <location>
        <begin position="38"/>
        <end position="59"/>
    </location>
</feature>
<comment type="caution">
    <text evidence="3">The sequence shown here is derived from an EMBL/GenBank/DDBJ whole genome shotgun (WGS) entry which is preliminary data.</text>
</comment>
<dbReference type="EMBL" id="JYNV01000290">
    <property type="protein sequence ID" value="KZM19732.1"/>
    <property type="molecule type" value="Genomic_DNA"/>
</dbReference>
<evidence type="ECO:0000313" key="3">
    <source>
        <dbReference type="EMBL" id="KZM19732.1"/>
    </source>
</evidence>
<dbReference type="PANTHER" id="PTHR35394">
    <property type="entry name" value="DUF3176 DOMAIN-CONTAINING PROTEIN"/>
    <property type="match status" value="1"/>
</dbReference>
<feature type="compositionally biased region" description="Basic and acidic residues" evidence="1">
    <location>
        <begin position="774"/>
        <end position="786"/>
    </location>
</feature>
<feature type="region of interest" description="Disordered" evidence="1">
    <location>
        <begin position="763"/>
        <end position="794"/>
    </location>
</feature>
<dbReference type="Proteomes" id="UP000076837">
    <property type="component" value="Unassembled WGS sequence"/>
</dbReference>
<dbReference type="STRING" id="5454.A0A162XXS4"/>
<evidence type="ECO:0000256" key="1">
    <source>
        <dbReference type="SAM" id="MobiDB-lite"/>
    </source>
</evidence>
<dbReference type="OrthoDB" id="5376804at2759"/>
<evidence type="ECO:0000256" key="2">
    <source>
        <dbReference type="SAM" id="Phobius"/>
    </source>
</evidence>
<dbReference type="PANTHER" id="PTHR35394:SF5">
    <property type="entry name" value="DUF3176 DOMAIN-CONTAINING PROTEIN"/>
    <property type="match status" value="1"/>
</dbReference>
<evidence type="ECO:0000313" key="4">
    <source>
        <dbReference type="Proteomes" id="UP000076837"/>
    </source>
</evidence>
<keyword evidence="2" id="KW-0472">Membrane</keyword>
<reference evidence="3 4" key="1">
    <citation type="journal article" date="2016" name="Sci. Rep.">
        <title>Draft genome sequencing and secretome analysis of fungal phytopathogen Ascochyta rabiei provides insight into the necrotrophic effector repertoire.</title>
        <authorList>
            <person name="Verma S."/>
            <person name="Gazara R.K."/>
            <person name="Nizam S."/>
            <person name="Parween S."/>
            <person name="Chattopadhyay D."/>
            <person name="Verma P.K."/>
        </authorList>
    </citation>
    <scope>NUCLEOTIDE SEQUENCE [LARGE SCALE GENOMIC DNA]</scope>
    <source>
        <strain evidence="3 4">ArDII</strain>
    </source>
</reference>
<dbReference type="AlphaFoldDB" id="A0A162XXS4"/>
<keyword evidence="2" id="KW-0812">Transmembrane</keyword>
<gene>
    <name evidence="3" type="ORF">ST47_g9067</name>
</gene>
<feature type="compositionally biased region" description="Polar residues" evidence="1">
    <location>
        <begin position="764"/>
        <end position="773"/>
    </location>
</feature>
<dbReference type="Pfam" id="PF11374">
    <property type="entry name" value="DUF3176"/>
    <property type="match status" value="1"/>
</dbReference>
<keyword evidence="2" id="KW-1133">Transmembrane helix</keyword>
<feature type="transmembrane region" description="Helical" evidence="2">
    <location>
        <begin position="143"/>
        <end position="162"/>
    </location>
</feature>
<accession>A0A162XXS4</accession>
<keyword evidence="4" id="KW-1185">Reference proteome</keyword>
<proteinExistence type="predicted"/>
<dbReference type="InterPro" id="IPR021514">
    <property type="entry name" value="DUF3176"/>
</dbReference>
<feature type="transmembrane region" description="Helical" evidence="2">
    <location>
        <begin position="593"/>
        <end position="614"/>
    </location>
</feature>
<name>A0A162XXS4_DIDRA</name>
<sequence>MPPKRSQLFAMPTAHPRHGADAAHKSTDKNTYRIFRNWIWEILSITVAIGLIVAIAVLLATHDGKPAPDWGEQVNFNALLAFLSTILRGMLVVVVSQIISQRKWEWFGTIRERPVSDLQKFDSGSRGIVGAIQLLPTVLWRDLITSMAAIILFTSFLVGPSVQLASRTSECTFAASGLNASISFAHYIPRRSGYVSDVERDDLGVPAPDLITVILSAVTAPGSVENRIRGSCSTGNCTFPNGDPAHSEPGIPYDKDSVTHSTVAMCNKCTDISSLVVRENSTCGYPVLSLPNNMSVSRGCGGREVVRIQPNSDLSWMGELLTSELRTFSRWAYVNASFVGLNSYANETVAAVMCSLYPCVQTYTTSISNNEVSETKVGSKVMQLDMLWNDQVKEDGSQNTLENLFISYTAVQSPCRAQGQVYDLNNETSAWINGTDLALHDFTDYGHTGAAQPVSMNITAPKECIYRQHPQFVVAISRLLNHEIFNGSCRLTKTFNCRDAEQSDSDEKFLPGLGAETVLRALYGESYTSLSNLTTGLSNVTEWFDLFAEAMTRRFRSDYGSADEGDRKGEDLPLDEIHGLAWQMTTCVSMRGVWLIFPISLTVITAALAIWTMAKNWRHRKSRPVWKDSTLPLIFYGRDIVDGALDKHSFDSCERASQDQSPNQTKDKINPLETRNMEKIGDSTAVTIPWLHDKDNSGEAPTFRKRAKWSWHLRKNRKKTSDDQLLDKDGGTEIHPEIHTDQAIPDVTEPHEDNQTLEVEQIDGDTQSPGVTESQEHIPSCEEAEPRQSSPIHPQAYTHDRKGFYNASYTILAFINAILLNEHEVSKA</sequence>
<feature type="transmembrane region" description="Helical" evidence="2">
    <location>
        <begin position="79"/>
        <end position="99"/>
    </location>
</feature>
<organism evidence="3 4">
    <name type="scientific">Didymella rabiei</name>
    <name type="common">Chickpea ascochyta blight fungus</name>
    <name type="synonym">Mycosphaerella rabiei</name>
    <dbReference type="NCBI Taxonomy" id="5454"/>
    <lineage>
        <taxon>Eukaryota</taxon>
        <taxon>Fungi</taxon>
        <taxon>Dikarya</taxon>
        <taxon>Ascomycota</taxon>
        <taxon>Pezizomycotina</taxon>
        <taxon>Dothideomycetes</taxon>
        <taxon>Pleosporomycetidae</taxon>
        <taxon>Pleosporales</taxon>
        <taxon>Pleosporineae</taxon>
        <taxon>Didymellaceae</taxon>
        <taxon>Ascochyta</taxon>
    </lineage>
</organism>
<protein>
    <submittedName>
        <fullName evidence="3">Uncharacterized protein</fullName>
    </submittedName>
</protein>